<evidence type="ECO:0000313" key="2">
    <source>
        <dbReference type="EMBL" id="OQP65734.1"/>
    </source>
</evidence>
<accession>A0A1V9G5A2</accession>
<dbReference type="InterPro" id="IPR025665">
    <property type="entry name" value="Beta-barrel_OMP_2"/>
</dbReference>
<name>A0A1V9G5A2_9BACT</name>
<dbReference type="STRING" id="1703345.A3860_14125"/>
<reference evidence="2 3" key="1">
    <citation type="submission" date="2016-03" db="EMBL/GenBank/DDBJ databases">
        <title>Niastella vici sp. nov., isolated from farmland soil.</title>
        <authorList>
            <person name="Chen L."/>
            <person name="Wang D."/>
            <person name="Yang S."/>
            <person name="Wang G."/>
        </authorList>
    </citation>
    <scope>NUCLEOTIDE SEQUENCE [LARGE SCALE GENOMIC DNA]</scope>
    <source>
        <strain evidence="2 3">DJ57</strain>
    </source>
</reference>
<gene>
    <name evidence="2" type="ORF">A3860_14125</name>
</gene>
<dbReference type="EMBL" id="LVYD01000013">
    <property type="protein sequence ID" value="OQP65734.1"/>
    <property type="molecule type" value="Genomic_DNA"/>
</dbReference>
<evidence type="ECO:0000259" key="1">
    <source>
        <dbReference type="Pfam" id="PF13568"/>
    </source>
</evidence>
<keyword evidence="3" id="KW-1185">Reference proteome</keyword>
<protein>
    <recommendedName>
        <fullName evidence="1">Outer membrane protein beta-barrel domain-containing protein</fullName>
    </recommendedName>
</protein>
<sequence>MMQLGYNGWASIPDTINTKGIPRSFNMYFMFDFPFKTNPRFSVGIGAGLGTDNFYLDKQTIDIAGKNSNTLSFKKDSTYFKKYKIATTYLEIPVELRFAADPENTNKSWKAAIGAKVGTMLSAMTKGKNLMNSKGGTILTYTEKTKSKRYFNTTRLAVTARISKGVFGIYGMYQVNQLFKDGAAPTSSGLQNIRPFQIGITISGL</sequence>
<evidence type="ECO:0000313" key="3">
    <source>
        <dbReference type="Proteomes" id="UP000192796"/>
    </source>
</evidence>
<organism evidence="2 3">
    <name type="scientific">Niastella vici</name>
    <dbReference type="NCBI Taxonomy" id="1703345"/>
    <lineage>
        <taxon>Bacteria</taxon>
        <taxon>Pseudomonadati</taxon>
        <taxon>Bacteroidota</taxon>
        <taxon>Chitinophagia</taxon>
        <taxon>Chitinophagales</taxon>
        <taxon>Chitinophagaceae</taxon>
        <taxon>Niastella</taxon>
    </lineage>
</organism>
<feature type="domain" description="Outer membrane protein beta-barrel" evidence="1">
    <location>
        <begin position="25"/>
        <end position="152"/>
    </location>
</feature>
<dbReference type="Proteomes" id="UP000192796">
    <property type="component" value="Unassembled WGS sequence"/>
</dbReference>
<proteinExistence type="predicted"/>
<comment type="caution">
    <text evidence="2">The sequence shown here is derived from an EMBL/GenBank/DDBJ whole genome shotgun (WGS) entry which is preliminary data.</text>
</comment>
<dbReference type="Pfam" id="PF13568">
    <property type="entry name" value="OMP_b-brl_2"/>
    <property type="match status" value="1"/>
</dbReference>
<dbReference type="AlphaFoldDB" id="A0A1V9G5A2"/>